<dbReference type="PROSITE" id="PS50023">
    <property type="entry name" value="LIM_DOMAIN_2"/>
    <property type="match status" value="1"/>
</dbReference>
<dbReference type="PANTHER" id="PTHR22738">
    <property type="entry name" value="RASSF"/>
    <property type="match status" value="1"/>
</dbReference>
<proteinExistence type="predicted"/>
<dbReference type="Pfam" id="PF00788">
    <property type="entry name" value="RA"/>
    <property type="match status" value="1"/>
</dbReference>
<keyword evidence="2 8" id="KW-0479">Metal-binding</keyword>
<dbReference type="PROSITE" id="PS00478">
    <property type="entry name" value="LIM_DOMAIN_1"/>
    <property type="match status" value="1"/>
</dbReference>
<dbReference type="PROSITE" id="PS50951">
    <property type="entry name" value="SARAH"/>
    <property type="match status" value="1"/>
</dbReference>
<evidence type="ECO:0000259" key="11">
    <source>
        <dbReference type="PROSITE" id="PS50951"/>
    </source>
</evidence>
<accession>A0AAV7K7C1</accession>
<dbReference type="Proteomes" id="UP001165289">
    <property type="component" value="Unassembled WGS sequence"/>
</dbReference>
<dbReference type="GO" id="GO:0046872">
    <property type="term" value="F:metal ion binding"/>
    <property type="evidence" value="ECO:0007669"/>
    <property type="project" value="UniProtKB-KW"/>
</dbReference>
<dbReference type="CDD" id="cd09401">
    <property type="entry name" value="LIM_TLP_like"/>
    <property type="match status" value="1"/>
</dbReference>
<dbReference type="SUPFAM" id="SSF57716">
    <property type="entry name" value="Glucocorticoid receptor-like (DNA-binding domain)"/>
    <property type="match status" value="2"/>
</dbReference>
<dbReference type="GO" id="GO:0007165">
    <property type="term" value="P:signal transduction"/>
    <property type="evidence" value="ECO:0007669"/>
    <property type="project" value="InterPro"/>
</dbReference>
<evidence type="ECO:0000256" key="1">
    <source>
        <dbReference type="ARBA" id="ARBA00022481"/>
    </source>
</evidence>
<dbReference type="Gene3D" id="2.10.110.10">
    <property type="entry name" value="Cysteine Rich Protein"/>
    <property type="match status" value="1"/>
</dbReference>
<dbReference type="PANTHER" id="PTHR22738:SF15">
    <property type="entry name" value="LD40758P"/>
    <property type="match status" value="1"/>
</dbReference>
<evidence type="ECO:0000313" key="13">
    <source>
        <dbReference type="Proteomes" id="UP001165289"/>
    </source>
</evidence>
<evidence type="ECO:0000256" key="5">
    <source>
        <dbReference type="ARBA" id="ARBA00023038"/>
    </source>
</evidence>
<dbReference type="PROSITE" id="PS50200">
    <property type="entry name" value="RA"/>
    <property type="match status" value="1"/>
</dbReference>
<comment type="caution">
    <text evidence="12">The sequence shown here is derived from an EMBL/GenBank/DDBJ whole genome shotgun (WGS) entry which is preliminary data.</text>
</comment>
<evidence type="ECO:0000256" key="7">
    <source>
        <dbReference type="ARBA" id="ARBA00072537"/>
    </source>
</evidence>
<evidence type="ECO:0000259" key="10">
    <source>
        <dbReference type="PROSITE" id="PS50200"/>
    </source>
</evidence>
<feature type="domain" description="LIM zinc-binding" evidence="9">
    <location>
        <begin position="2"/>
        <end position="63"/>
    </location>
</feature>
<dbReference type="SMART" id="SM00132">
    <property type="entry name" value="LIM"/>
    <property type="match status" value="1"/>
</dbReference>
<keyword evidence="5 8" id="KW-0440">LIM domain</keyword>
<keyword evidence="3 8" id="KW-0862">Zinc</keyword>
<dbReference type="FunFam" id="2.10.110.10:FF:000054">
    <property type="entry name" value="Cysteine-rich protein 1"/>
    <property type="match status" value="1"/>
</dbReference>
<dbReference type="EMBL" id="JAKMXF010000144">
    <property type="protein sequence ID" value="KAI6656374.1"/>
    <property type="molecule type" value="Genomic_DNA"/>
</dbReference>
<evidence type="ECO:0000256" key="2">
    <source>
        <dbReference type="ARBA" id="ARBA00022723"/>
    </source>
</evidence>
<evidence type="ECO:0000256" key="4">
    <source>
        <dbReference type="ARBA" id="ARBA00022990"/>
    </source>
</evidence>
<organism evidence="12 13">
    <name type="scientific">Oopsacas minuta</name>
    <dbReference type="NCBI Taxonomy" id="111878"/>
    <lineage>
        <taxon>Eukaryota</taxon>
        <taxon>Metazoa</taxon>
        <taxon>Porifera</taxon>
        <taxon>Hexactinellida</taxon>
        <taxon>Hexasterophora</taxon>
        <taxon>Lyssacinosida</taxon>
        <taxon>Leucopsacidae</taxon>
        <taxon>Oopsacas</taxon>
    </lineage>
</organism>
<reference evidence="12 13" key="1">
    <citation type="journal article" date="2023" name="BMC Biol.">
        <title>The compact genome of the sponge Oopsacas minuta (Hexactinellida) is lacking key metazoan core genes.</title>
        <authorList>
            <person name="Santini S."/>
            <person name="Schenkelaars Q."/>
            <person name="Jourda C."/>
            <person name="Duchesne M."/>
            <person name="Belahbib H."/>
            <person name="Rocher C."/>
            <person name="Selva M."/>
            <person name="Riesgo A."/>
            <person name="Vervoort M."/>
            <person name="Leys S.P."/>
            <person name="Kodjabachian L."/>
            <person name="Le Bivic A."/>
            <person name="Borchiellini C."/>
            <person name="Claverie J.M."/>
            <person name="Renard E."/>
        </authorList>
    </citation>
    <scope>NUCLEOTIDE SEQUENCE [LARGE SCALE GENOMIC DNA]</scope>
    <source>
        <strain evidence="12">SPO-2</strain>
    </source>
</reference>
<dbReference type="InterPro" id="IPR011524">
    <property type="entry name" value="SARAH_dom"/>
</dbReference>
<dbReference type="Pfam" id="PF00412">
    <property type="entry name" value="LIM"/>
    <property type="match status" value="1"/>
</dbReference>
<evidence type="ECO:0000313" key="12">
    <source>
        <dbReference type="EMBL" id="KAI6656374.1"/>
    </source>
</evidence>
<keyword evidence="1" id="KW-0488">Methylation</keyword>
<gene>
    <name evidence="12" type="ORF">LOD99_1173</name>
</gene>
<name>A0AAV7K7C1_9METZ</name>
<keyword evidence="13" id="KW-1185">Reference proteome</keyword>
<dbReference type="InterPro" id="IPR001781">
    <property type="entry name" value="Znf_LIM"/>
</dbReference>
<feature type="domain" description="Ras-associating" evidence="10">
    <location>
        <begin position="224"/>
        <end position="286"/>
    </location>
</feature>
<keyword evidence="4" id="KW-0007">Acetylation</keyword>
<sequence length="343" mass="39435">MSNCPRCGKPVFFAERRQSLGKHWHPWCLKCELCGKTLNPSRHSEHKGMPYCDVPCYSALFGPGGFGRGGTESHKVFGCVEDLDKKTHRNELIRKLKLYNATLANSKLTLNYSEANHEVFYEGVLRIHWLVKKPIKLLRRSSLVPQNYKKTNQQKFSKVTKIISSPVKMSSPSPEQKTRMRLKTSGFSLVRHIPEPHFNCQSELFTPDETIITNVFTTGVAKSHEVLTQIFKKYQIADSSSEFILCVSYDNGGIRILERDDYPLQIRVNLGPTDGYGRISIMHCEDDKDTRLSFQAAQYACLSLPQLEMCLHDIECEEQELIQMLREKYKNIRVLIEEMIPTE</sequence>
<protein>
    <recommendedName>
        <fullName evidence="7">Cysteine-rich protein 1</fullName>
    </recommendedName>
</protein>
<evidence type="ECO:0000256" key="3">
    <source>
        <dbReference type="ARBA" id="ARBA00022833"/>
    </source>
</evidence>
<evidence type="ECO:0000256" key="8">
    <source>
        <dbReference type="PROSITE-ProRule" id="PRU00125"/>
    </source>
</evidence>
<dbReference type="Gene3D" id="3.10.20.90">
    <property type="entry name" value="Phosphatidylinositol 3-kinase Catalytic Subunit, Chain A, domain 1"/>
    <property type="match status" value="1"/>
</dbReference>
<feature type="domain" description="SARAH" evidence="11">
    <location>
        <begin position="296"/>
        <end position="343"/>
    </location>
</feature>
<comment type="function">
    <text evidence="6">Seems to have a role in zinc absorption and may function as an intracellular zinc transport protein.</text>
</comment>
<evidence type="ECO:0000259" key="9">
    <source>
        <dbReference type="PROSITE" id="PS50023"/>
    </source>
</evidence>
<dbReference type="InterPro" id="IPR033614">
    <property type="entry name" value="RASSF1-6"/>
</dbReference>
<dbReference type="AlphaFoldDB" id="A0AAV7K7C1"/>
<evidence type="ECO:0000256" key="6">
    <source>
        <dbReference type="ARBA" id="ARBA00055254"/>
    </source>
</evidence>
<dbReference type="InterPro" id="IPR000159">
    <property type="entry name" value="RA_dom"/>
</dbReference>